<evidence type="ECO:0000313" key="3">
    <source>
        <dbReference type="Proteomes" id="UP000181962"/>
    </source>
</evidence>
<evidence type="ECO:0000256" key="1">
    <source>
        <dbReference type="SAM" id="MobiDB-lite"/>
    </source>
</evidence>
<protein>
    <submittedName>
        <fullName evidence="2">Uncharacterized protein</fullName>
    </submittedName>
</protein>
<dbReference type="Proteomes" id="UP000181962">
    <property type="component" value="Chromosome"/>
</dbReference>
<name>A0A1L3FKJ3_BRAJP</name>
<accession>A0A1L3FKJ3</accession>
<reference evidence="2 3" key="1">
    <citation type="submission" date="2016-11" db="EMBL/GenBank/DDBJ databases">
        <title>Complete Genome Sequence of Bradyrhizobium sp. strain J5, an isolated from soybean nodule in Hokkaido.</title>
        <authorList>
            <person name="Kanehara K."/>
        </authorList>
    </citation>
    <scope>NUCLEOTIDE SEQUENCE [LARGE SCALE GENOMIC DNA]</scope>
    <source>
        <strain evidence="2 3">J5</strain>
    </source>
</reference>
<evidence type="ECO:0000313" key="2">
    <source>
        <dbReference type="EMBL" id="APG13824.1"/>
    </source>
</evidence>
<organism evidence="2 3">
    <name type="scientific">Bradyrhizobium japonicum</name>
    <dbReference type="NCBI Taxonomy" id="375"/>
    <lineage>
        <taxon>Bacteria</taxon>
        <taxon>Pseudomonadati</taxon>
        <taxon>Pseudomonadota</taxon>
        <taxon>Alphaproteobacteria</taxon>
        <taxon>Hyphomicrobiales</taxon>
        <taxon>Nitrobacteraceae</taxon>
        <taxon>Bradyrhizobium</taxon>
    </lineage>
</organism>
<proteinExistence type="predicted"/>
<dbReference type="EMBL" id="CP017637">
    <property type="protein sequence ID" value="APG13824.1"/>
    <property type="molecule type" value="Genomic_DNA"/>
</dbReference>
<sequence length="65" mass="7418">MQQKTMAASVALITFAPTIIQSNNSVDDPKPETEGQRPEHEEREILRGPAWPRLADLRHIGKRRE</sequence>
<feature type="region of interest" description="Disordered" evidence="1">
    <location>
        <begin position="20"/>
        <end position="50"/>
    </location>
</feature>
<gene>
    <name evidence="2" type="ORF">BKD09_36290</name>
</gene>
<feature type="compositionally biased region" description="Basic and acidic residues" evidence="1">
    <location>
        <begin position="27"/>
        <end position="46"/>
    </location>
</feature>
<dbReference type="AlphaFoldDB" id="A0A1L3FKJ3"/>